<evidence type="ECO:0000313" key="2">
    <source>
        <dbReference type="EMBL" id="SOC22918.1"/>
    </source>
</evidence>
<feature type="transmembrane region" description="Helical" evidence="1">
    <location>
        <begin position="149"/>
        <end position="167"/>
    </location>
</feature>
<evidence type="ECO:0000256" key="1">
    <source>
        <dbReference type="SAM" id="Phobius"/>
    </source>
</evidence>
<dbReference type="EMBL" id="OBML01000012">
    <property type="protein sequence ID" value="SOC22918.1"/>
    <property type="molecule type" value="Genomic_DNA"/>
</dbReference>
<reference evidence="2 3" key="1">
    <citation type="submission" date="2017-08" db="EMBL/GenBank/DDBJ databases">
        <authorList>
            <person name="de Groot N.N."/>
        </authorList>
    </citation>
    <scope>NUCLEOTIDE SEQUENCE [LARGE SCALE GENOMIC DNA]</scope>
    <source>
        <strain evidence="2 3">USBA 352</strain>
    </source>
</reference>
<keyword evidence="1" id="KW-1133">Transmembrane helix</keyword>
<dbReference type="STRING" id="538381.GCA_001696535_00744"/>
<feature type="transmembrane region" description="Helical" evidence="1">
    <location>
        <begin position="78"/>
        <end position="99"/>
    </location>
</feature>
<gene>
    <name evidence="2" type="ORF">SAMN05421512_112184</name>
</gene>
<dbReference type="AlphaFoldDB" id="A0A285TKK0"/>
<sequence length="196" mass="22677">METIVPNAGAFLHVRVFIGIITGLCVARLLNGLANMVQHPRREHLYSVHIGWALFLLLAVMHFWWFEIGLARIERWTFGLYFLVVAYASCFFFTCAILFPDKVGENSSYRDYFHTRQKWFYGLLATLFCIDMLDTAMKGAEHFRSFGAFYPLRQTVLATLSIAGMWIRAPRFHIAFMMVALAAEVFWILDQFAVLD</sequence>
<organism evidence="2 3">
    <name type="scientific">Stappia indica</name>
    <dbReference type="NCBI Taxonomy" id="538381"/>
    <lineage>
        <taxon>Bacteria</taxon>
        <taxon>Pseudomonadati</taxon>
        <taxon>Pseudomonadota</taxon>
        <taxon>Alphaproteobacteria</taxon>
        <taxon>Hyphomicrobiales</taxon>
        <taxon>Stappiaceae</taxon>
        <taxon>Stappia</taxon>
    </lineage>
</organism>
<accession>A0A285TKK0</accession>
<feature type="transmembrane region" description="Helical" evidence="1">
    <location>
        <begin position="12"/>
        <end position="33"/>
    </location>
</feature>
<evidence type="ECO:0000313" key="3">
    <source>
        <dbReference type="Proteomes" id="UP000219331"/>
    </source>
</evidence>
<proteinExistence type="predicted"/>
<dbReference type="OrthoDB" id="9803673at2"/>
<dbReference type="Proteomes" id="UP000219331">
    <property type="component" value="Unassembled WGS sequence"/>
</dbReference>
<keyword evidence="3" id="KW-1185">Reference proteome</keyword>
<feature type="transmembrane region" description="Helical" evidence="1">
    <location>
        <begin position="45"/>
        <end position="66"/>
    </location>
</feature>
<feature type="transmembrane region" description="Helical" evidence="1">
    <location>
        <begin position="174"/>
        <end position="194"/>
    </location>
</feature>
<feature type="transmembrane region" description="Helical" evidence="1">
    <location>
        <begin position="119"/>
        <end position="137"/>
    </location>
</feature>
<keyword evidence="1" id="KW-0472">Membrane</keyword>
<protein>
    <submittedName>
        <fullName evidence="2">Uncharacterized protein</fullName>
    </submittedName>
</protein>
<keyword evidence="1" id="KW-0812">Transmembrane</keyword>
<dbReference type="RefSeq" id="WP_097176193.1">
    <property type="nucleotide sequence ID" value="NZ_OBML01000012.1"/>
</dbReference>
<name>A0A285TKK0_9HYPH</name>